<keyword evidence="1" id="KW-1133">Transmembrane helix</keyword>
<comment type="caution">
    <text evidence="2">The sequence shown here is derived from an EMBL/GenBank/DDBJ whole genome shotgun (WGS) entry which is preliminary data.</text>
</comment>
<accession>A0A6L8T3D2</accession>
<name>A0A6L8T3D2_9FIRM</name>
<keyword evidence="1" id="KW-0472">Membrane</keyword>
<protein>
    <submittedName>
        <fullName evidence="2">Uncharacterized protein</fullName>
    </submittedName>
</protein>
<organism evidence="2 3">
    <name type="scientific">Blautia wexlerae</name>
    <dbReference type="NCBI Taxonomy" id="418240"/>
    <lineage>
        <taxon>Bacteria</taxon>
        <taxon>Bacillati</taxon>
        <taxon>Bacillota</taxon>
        <taxon>Clostridia</taxon>
        <taxon>Lachnospirales</taxon>
        <taxon>Lachnospiraceae</taxon>
        <taxon>Blautia</taxon>
    </lineage>
</organism>
<sequence>MSEISALQARLAQEQSRNRELHGCLMELGSGVASAHREMSDYESKVQNTLNESSNRINSSHENIIRAHELQLEIDKLYVRFKNMELANKKIRACNNKKYYDFSNYRTIRKIVQGMLDNLNLNMISDAVIYKSVEKEHLKTPDYWLTSVLLSIMAWKNDDKALAERATEISIQLDKKNSSIFYMLFNIRMGREEAALKWFKVYQECDLKGSDQETFLMLFSMLSKTIHDNVEDKIKYEIIDFINRVIAMNAKSEGYDEQAILDSIEHYLLRMKGDDPLKTTILKRCLTDYADMADIVVSAQNNINILQFIMDVSNVSELEKNTYLEQFINDEIAKPNNVEIDVYDEIEYNELVISCNGDMQLTEAIYTERQEKRKKELNLISEMIDWIYNRNSDESVNSQVRKNMYTLTGNLQRKAAEQYAEHYRSRQKDIHPAVLGDYSTEIDFNNREGEGQKITNHYETERDTQLSQIKLTLAIIGAIIGAGGLALTIYLMNPMCLLISAVSAALVVYNIVSNNMQRKHINETCVLNIKNKNDIMDSLFTEYQEYKQLLTEYDGYFDKVLDMIDQF</sequence>
<evidence type="ECO:0000313" key="2">
    <source>
        <dbReference type="EMBL" id="MZL32931.1"/>
    </source>
</evidence>
<dbReference type="AlphaFoldDB" id="A0A6L8T3D2"/>
<keyword evidence="1" id="KW-0812">Transmembrane</keyword>
<dbReference type="RefSeq" id="WP_161233582.1">
    <property type="nucleotide sequence ID" value="NZ_JBDPBK010000015.1"/>
</dbReference>
<evidence type="ECO:0000313" key="3">
    <source>
        <dbReference type="Proteomes" id="UP000477285"/>
    </source>
</evidence>
<feature type="transmembrane region" description="Helical" evidence="1">
    <location>
        <begin position="497"/>
        <end position="512"/>
    </location>
</feature>
<dbReference type="EMBL" id="WWVQ01000012">
    <property type="protein sequence ID" value="MZL32931.1"/>
    <property type="molecule type" value="Genomic_DNA"/>
</dbReference>
<proteinExistence type="predicted"/>
<dbReference type="Proteomes" id="UP000477285">
    <property type="component" value="Unassembled WGS sequence"/>
</dbReference>
<gene>
    <name evidence="2" type="ORF">GT728_06890</name>
</gene>
<evidence type="ECO:0000256" key="1">
    <source>
        <dbReference type="SAM" id="Phobius"/>
    </source>
</evidence>
<reference evidence="2 3" key="1">
    <citation type="journal article" date="2019" name="Nat. Med.">
        <title>A library of human gut bacterial isolates paired with longitudinal multiomics data enables mechanistic microbiome research.</title>
        <authorList>
            <person name="Poyet M."/>
            <person name="Groussin M."/>
            <person name="Gibbons S.M."/>
            <person name="Avila-Pacheco J."/>
            <person name="Jiang X."/>
            <person name="Kearney S.M."/>
            <person name="Perrotta A.R."/>
            <person name="Berdy B."/>
            <person name="Zhao S."/>
            <person name="Lieberman T.D."/>
            <person name="Swanson P.K."/>
            <person name="Smith M."/>
            <person name="Roesemann S."/>
            <person name="Alexander J.E."/>
            <person name="Rich S.A."/>
            <person name="Livny J."/>
            <person name="Vlamakis H."/>
            <person name="Clish C."/>
            <person name="Bullock K."/>
            <person name="Deik A."/>
            <person name="Scott J."/>
            <person name="Pierce K.A."/>
            <person name="Xavier R.J."/>
            <person name="Alm E.J."/>
        </authorList>
    </citation>
    <scope>NUCLEOTIDE SEQUENCE [LARGE SCALE GENOMIC DNA]</scope>
    <source>
        <strain evidence="2 3">BIOML-A1</strain>
    </source>
</reference>